<dbReference type="OrthoDB" id="2687452at2759"/>
<dbReference type="InParanoid" id="A0A2J6SWF4"/>
<dbReference type="STRING" id="1095630.A0A2J6SWF4"/>
<dbReference type="RefSeq" id="XP_024732011.1">
    <property type="nucleotide sequence ID" value="XM_024875516.1"/>
</dbReference>
<evidence type="ECO:0000313" key="3">
    <source>
        <dbReference type="Proteomes" id="UP000235371"/>
    </source>
</evidence>
<keyword evidence="3" id="KW-1185">Reference proteome</keyword>
<protein>
    <recommendedName>
        <fullName evidence="4">C2H2-type domain-containing protein</fullName>
    </recommendedName>
</protein>
<name>A0A2J6SWF4_9HELO</name>
<feature type="region of interest" description="Disordered" evidence="1">
    <location>
        <begin position="339"/>
        <end position="382"/>
    </location>
</feature>
<dbReference type="Proteomes" id="UP000235371">
    <property type="component" value="Unassembled WGS sequence"/>
</dbReference>
<dbReference type="AlphaFoldDB" id="A0A2J6SWF4"/>
<accession>A0A2J6SWF4</accession>
<organism evidence="2 3">
    <name type="scientific">Hyaloscypha bicolor E</name>
    <dbReference type="NCBI Taxonomy" id="1095630"/>
    <lineage>
        <taxon>Eukaryota</taxon>
        <taxon>Fungi</taxon>
        <taxon>Dikarya</taxon>
        <taxon>Ascomycota</taxon>
        <taxon>Pezizomycotina</taxon>
        <taxon>Leotiomycetes</taxon>
        <taxon>Helotiales</taxon>
        <taxon>Hyaloscyphaceae</taxon>
        <taxon>Hyaloscypha</taxon>
        <taxon>Hyaloscypha bicolor</taxon>
    </lineage>
</organism>
<reference evidence="2 3" key="1">
    <citation type="submission" date="2016-04" db="EMBL/GenBank/DDBJ databases">
        <title>A degradative enzymes factory behind the ericoid mycorrhizal symbiosis.</title>
        <authorList>
            <consortium name="DOE Joint Genome Institute"/>
            <person name="Martino E."/>
            <person name="Morin E."/>
            <person name="Grelet G."/>
            <person name="Kuo A."/>
            <person name="Kohler A."/>
            <person name="Daghino S."/>
            <person name="Barry K."/>
            <person name="Choi C."/>
            <person name="Cichocki N."/>
            <person name="Clum A."/>
            <person name="Copeland A."/>
            <person name="Hainaut M."/>
            <person name="Haridas S."/>
            <person name="Labutti K."/>
            <person name="Lindquist E."/>
            <person name="Lipzen A."/>
            <person name="Khouja H.-R."/>
            <person name="Murat C."/>
            <person name="Ohm R."/>
            <person name="Olson A."/>
            <person name="Spatafora J."/>
            <person name="Veneault-Fourrey C."/>
            <person name="Henrissat B."/>
            <person name="Grigoriev I."/>
            <person name="Martin F."/>
            <person name="Perotto S."/>
        </authorList>
    </citation>
    <scope>NUCLEOTIDE SEQUENCE [LARGE SCALE GENOMIC DNA]</scope>
    <source>
        <strain evidence="2 3">E</strain>
    </source>
</reference>
<evidence type="ECO:0008006" key="4">
    <source>
        <dbReference type="Google" id="ProtNLM"/>
    </source>
</evidence>
<evidence type="ECO:0000313" key="2">
    <source>
        <dbReference type="EMBL" id="PMD55107.1"/>
    </source>
</evidence>
<dbReference type="GeneID" id="36583596"/>
<gene>
    <name evidence="2" type="ORF">K444DRAFT_538158</name>
</gene>
<sequence length="382" mass="43720">MGATRLPNNKLENVAVPKTAFCYASSTSASESVRYTAPSWHNSSLGDFLQTENTNYSLASPGWDREIYPLGLQNYSIPPHNHRSSFDYPQETESVRNTPSSLRWTPGTDFVKLYKFIVPKDKSPGFELQEKWTPTFGTQLKVYPDEPTGCKKNQVPCQYPGCNGKVRNFDRPPDLESHYKNANDSENGSFFCDYSKCPCSQDSSFSRKDHFRDRLRGFRKEDIACAEAEKSSRDMGHQKRQKGQRRWLSERNIGYKYWRCARCLVKNYLSQGGRECPSCKSPCKEDHITSRKKLSENGDDMKIREVITVLELAPGYPQEADPNTIYTWLNSVYGETFEFVPKGPDKEDDKSSMQQAGQPAKQEDKLILGEEDEQKQENNSRP</sequence>
<dbReference type="EMBL" id="KZ613856">
    <property type="protein sequence ID" value="PMD55107.1"/>
    <property type="molecule type" value="Genomic_DNA"/>
</dbReference>
<proteinExistence type="predicted"/>
<evidence type="ECO:0000256" key="1">
    <source>
        <dbReference type="SAM" id="MobiDB-lite"/>
    </source>
</evidence>